<evidence type="ECO:0000256" key="5">
    <source>
        <dbReference type="ARBA" id="ARBA00023136"/>
    </source>
</evidence>
<comment type="subcellular location">
    <subcellularLocation>
        <location evidence="7">Cell membrane</location>
        <topology evidence="7">Peripheral membrane protein</topology>
    </subcellularLocation>
    <subcellularLocation>
        <location evidence="1">Membrane</location>
    </subcellularLocation>
</comment>
<protein>
    <recommendedName>
        <fullName evidence="7">ATP synthase subunit delta</fullName>
    </recommendedName>
    <alternativeName>
        <fullName evidence="7">ATP synthase F(1) sector subunit delta</fullName>
    </alternativeName>
    <alternativeName>
        <fullName evidence="7">F-type ATPase subunit delta</fullName>
        <shortName evidence="7">F-ATPase subunit delta</shortName>
    </alternativeName>
</protein>
<keyword evidence="3 7" id="KW-0375">Hydrogen ion transport</keyword>
<dbReference type="NCBIfam" id="NF009967">
    <property type="entry name" value="PRK13430.1"/>
    <property type="match status" value="1"/>
</dbReference>
<dbReference type="InterPro" id="IPR000711">
    <property type="entry name" value="ATPase_OSCP/dsu"/>
</dbReference>
<dbReference type="STRING" id="261654.GA0070611_3478"/>
<evidence type="ECO:0000256" key="1">
    <source>
        <dbReference type="ARBA" id="ARBA00004370"/>
    </source>
</evidence>
<dbReference type="EMBL" id="LT594323">
    <property type="protein sequence ID" value="SBT46717.1"/>
    <property type="molecule type" value="Genomic_DNA"/>
</dbReference>
<dbReference type="GO" id="GO:0005886">
    <property type="term" value="C:plasma membrane"/>
    <property type="evidence" value="ECO:0007669"/>
    <property type="project" value="UniProtKB-SubCell"/>
</dbReference>
<dbReference type="HAMAP" id="MF_01416">
    <property type="entry name" value="ATP_synth_delta_bact"/>
    <property type="match status" value="1"/>
</dbReference>
<evidence type="ECO:0000256" key="7">
    <source>
        <dbReference type="HAMAP-Rule" id="MF_01416"/>
    </source>
</evidence>
<dbReference type="AlphaFoldDB" id="A0A1A8ZS57"/>
<keyword evidence="4 7" id="KW-0406">Ion transport</keyword>
<organism evidence="8 9">
    <name type="scientific">Micromonospora auratinigra</name>
    <dbReference type="NCBI Taxonomy" id="261654"/>
    <lineage>
        <taxon>Bacteria</taxon>
        <taxon>Bacillati</taxon>
        <taxon>Actinomycetota</taxon>
        <taxon>Actinomycetes</taxon>
        <taxon>Micromonosporales</taxon>
        <taxon>Micromonosporaceae</taxon>
        <taxon>Micromonospora</taxon>
    </lineage>
</organism>
<sequence>MQAASRESYKVAAERLDAYARGAEPSAVASTADDILSVAALLRREPRLRRALSDPARSGADRSGLLGDMLRGRIGADALDLVASLVAGRWSAPSELLDGAERLGVEALLASADKAGELGEVEDELFRFGQVVAGSPELSNALSDPMAPAERRATLVDQLLAGKARPITGHLVGAALAGFGGRSFTGALTRLVELAADRRDRQVAYVTVAAPLSDEEERRLGARLSEMYGREVSVKQTVNPEVLGGVSVRVGSDLYDGTVLRRLNETRNALAKR</sequence>
<evidence type="ECO:0000256" key="6">
    <source>
        <dbReference type="ARBA" id="ARBA00023310"/>
    </source>
</evidence>
<keyword evidence="7" id="KW-0139">CF(1)</keyword>
<keyword evidence="5 7" id="KW-0472">Membrane</keyword>
<proteinExistence type="inferred from homology"/>
<dbReference type="InterPro" id="IPR026015">
    <property type="entry name" value="ATP_synth_OSCP/delta_N_sf"/>
</dbReference>
<dbReference type="SUPFAM" id="SSF47928">
    <property type="entry name" value="N-terminal domain of the delta subunit of the F1F0-ATP synthase"/>
    <property type="match status" value="1"/>
</dbReference>
<evidence type="ECO:0000313" key="9">
    <source>
        <dbReference type="Proteomes" id="UP000199385"/>
    </source>
</evidence>
<dbReference type="Proteomes" id="UP000199385">
    <property type="component" value="Chromosome I"/>
</dbReference>
<comment type="function">
    <text evidence="7">This protein is part of the stalk that links CF(0) to CF(1). It either transmits conformational changes from CF(0) to CF(1) or is implicated in proton conduction.</text>
</comment>
<keyword evidence="2 7" id="KW-0813">Transport</keyword>
<dbReference type="OrthoDB" id="5242917at2"/>
<evidence type="ECO:0000256" key="4">
    <source>
        <dbReference type="ARBA" id="ARBA00023065"/>
    </source>
</evidence>
<comment type="function">
    <text evidence="7">F(1)F(0) ATP synthase produces ATP from ADP in the presence of a proton or sodium gradient. F-type ATPases consist of two structural domains, F(1) containing the extramembraneous catalytic core and F(0) containing the membrane proton channel, linked together by a central stalk and a peripheral stalk. During catalysis, ATP synthesis in the catalytic domain of F(1) is coupled via a rotary mechanism of the central stalk subunits to proton translocation.</text>
</comment>
<dbReference type="GO" id="GO:0046933">
    <property type="term" value="F:proton-transporting ATP synthase activity, rotational mechanism"/>
    <property type="evidence" value="ECO:0007669"/>
    <property type="project" value="UniProtKB-UniRule"/>
</dbReference>
<keyword evidence="6 7" id="KW-0066">ATP synthesis</keyword>
<dbReference type="RefSeq" id="WP_091665412.1">
    <property type="nucleotide sequence ID" value="NZ_LT594323.1"/>
</dbReference>
<dbReference type="Pfam" id="PF00213">
    <property type="entry name" value="OSCP"/>
    <property type="match status" value="1"/>
</dbReference>
<dbReference type="PATRIC" id="fig|261654.4.peg.3535"/>
<reference evidence="9" key="1">
    <citation type="submission" date="2016-06" db="EMBL/GenBank/DDBJ databases">
        <authorList>
            <person name="Varghese N."/>
            <person name="Submissions Spin"/>
        </authorList>
    </citation>
    <scope>NUCLEOTIDE SEQUENCE [LARGE SCALE GENOMIC DNA]</scope>
    <source>
        <strain evidence="9">DSM 44815</strain>
    </source>
</reference>
<accession>A0A1A8ZS57</accession>
<keyword evidence="7" id="KW-1003">Cell membrane</keyword>
<gene>
    <name evidence="7" type="primary">atpH</name>
    <name evidence="8" type="ORF">GA0070611_3478</name>
</gene>
<evidence type="ECO:0000256" key="3">
    <source>
        <dbReference type="ARBA" id="ARBA00022781"/>
    </source>
</evidence>
<name>A0A1A8ZS57_9ACTN</name>
<evidence type="ECO:0000256" key="2">
    <source>
        <dbReference type="ARBA" id="ARBA00022448"/>
    </source>
</evidence>
<comment type="similarity">
    <text evidence="7">Belongs to the ATPase delta chain family.</text>
</comment>
<dbReference type="PRINTS" id="PR00125">
    <property type="entry name" value="ATPASEDELTA"/>
</dbReference>
<evidence type="ECO:0000313" key="8">
    <source>
        <dbReference type="EMBL" id="SBT46717.1"/>
    </source>
</evidence>
<dbReference type="Gene3D" id="1.10.520.20">
    <property type="entry name" value="N-terminal domain of the delta subunit of the F1F0-ATP synthase"/>
    <property type="match status" value="1"/>
</dbReference>
<dbReference type="GO" id="GO:0045259">
    <property type="term" value="C:proton-transporting ATP synthase complex"/>
    <property type="evidence" value="ECO:0007669"/>
    <property type="project" value="UniProtKB-KW"/>
</dbReference>
<keyword evidence="9" id="KW-1185">Reference proteome</keyword>
<dbReference type="PANTHER" id="PTHR11910">
    <property type="entry name" value="ATP SYNTHASE DELTA CHAIN"/>
    <property type="match status" value="1"/>
</dbReference>